<dbReference type="OrthoDB" id="2266852at2759"/>
<dbReference type="AlphaFoldDB" id="A0A8H7VQ32"/>
<keyword evidence="2" id="KW-1185">Reference proteome</keyword>
<evidence type="ECO:0000313" key="2">
    <source>
        <dbReference type="Proteomes" id="UP000646827"/>
    </source>
</evidence>
<reference evidence="1 2" key="1">
    <citation type="submission" date="2020-12" db="EMBL/GenBank/DDBJ databases">
        <title>Metabolic potential, ecology and presence of endohyphal bacteria is reflected in genomic diversity of Mucoromycotina.</title>
        <authorList>
            <person name="Muszewska A."/>
            <person name="Okrasinska A."/>
            <person name="Steczkiewicz K."/>
            <person name="Drgas O."/>
            <person name="Orlowska M."/>
            <person name="Perlinska-Lenart U."/>
            <person name="Aleksandrzak-Piekarczyk T."/>
            <person name="Szatraj K."/>
            <person name="Zielenkiewicz U."/>
            <person name="Pilsyk S."/>
            <person name="Malc E."/>
            <person name="Mieczkowski P."/>
            <person name="Kruszewska J.S."/>
            <person name="Biernat P."/>
            <person name="Pawlowska J."/>
        </authorList>
    </citation>
    <scope>NUCLEOTIDE SEQUENCE [LARGE SCALE GENOMIC DNA]</scope>
    <source>
        <strain evidence="1 2">CBS 142.35</strain>
    </source>
</reference>
<proteinExistence type="predicted"/>
<dbReference type="Proteomes" id="UP000646827">
    <property type="component" value="Unassembled WGS sequence"/>
</dbReference>
<comment type="caution">
    <text evidence="1">The sequence shown here is derived from an EMBL/GenBank/DDBJ whole genome shotgun (WGS) entry which is preliminary data.</text>
</comment>
<accession>A0A8H7VQ32</accession>
<name>A0A8H7VQ32_9FUNG</name>
<gene>
    <name evidence="1" type="ORF">INT45_003758</name>
</gene>
<dbReference type="EMBL" id="JAEPRB010000040">
    <property type="protein sequence ID" value="KAG2224618.1"/>
    <property type="molecule type" value="Genomic_DNA"/>
</dbReference>
<organism evidence="1 2">
    <name type="scientific">Circinella minor</name>
    <dbReference type="NCBI Taxonomy" id="1195481"/>
    <lineage>
        <taxon>Eukaryota</taxon>
        <taxon>Fungi</taxon>
        <taxon>Fungi incertae sedis</taxon>
        <taxon>Mucoromycota</taxon>
        <taxon>Mucoromycotina</taxon>
        <taxon>Mucoromycetes</taxon>
        <taxon>Mucorales</taxon>
        <taxon>Lichtheimiaceae</taxon>
        <taxon>Circinella</taxon>
    </lineage>
</organism>
<protein>
    <submittedName>
        <fullName evidence="1">Uncharacterized protein</fullName>
    </submittedName>
</protein>
<evidence type="ECO:0000313" key="1">
    <source>
        <dbReference type="EMBL" id="KAG2224618.1"/>
    </source>
</evidence>
<sequence length="60" mass="7025">MSEILSLDVPRTICNIADLGQLKRVRRVLDTECQSRYKYPRPLTDDMKVHLNPKRRNAIS</sequence>